<dbReference type="PROSITE" id="PS50113">
    <property type="entry name" value="PAC"/>
    <property type="match status" value="3"/>
</dbReference>
<dbReference type="SUPFAM" id="SSF55785">
    <property type="entry name" value="PYP-like sensor domain (PAS domain)"/>
    <property type="match status" value="4"/>
</dbReference>
<evidence type="ECO:0000259" key="4">
    <source>
        <dbReference type="PROSITE" id="PS50113"/>
    </source>
</evidence>
<dbReference type="EMBL" id="JANEWF010000001">
    <property type="protein sequence ID" value="MDA8481508.1"/>
    <property type="molecule type" value="Genomic_DNA"/>
</dbReference>
<organism evidence="7 8">
    <name type="scientific">Metapseudomonas resinovorans</name>
    <name type="common">Pseudomonas resinovorans</name>
    <dbReference type="NCBI Taxonomy" id="53412"/>
    <lineage>
        <taxon>Bacteria</taxon>
        <taxon>Pseudomonadati</taxon>
        <taxon>Pseudomonadota</taxon>
        <taxon>Gammaproteobacteria</taxon>
        <taxon>Pseudomonadales</taxon>
        <taxon>Pseudomonadaceae</taxon>
        <taxon>Metapseudomonas</taxon>
    </lineage>
</organism>
<dbReference type="Proteomes" id="UP001211689">
    <property type="component" value="Unassembled WGS sequence"/>
</dbReference>
<feature type="transmembrane region" description="Helical" evidence="2">
    <location>
        <begin position="276"/>
        <end position="294"/>
    </location>
</feature>
<proteinExistence type="predicted"/>
<dbReference type="InterPro" id="IPR052155">
    <property type="entry name" value="Biofilm_reg_signaling"/>
</dbReference>
<feature type="transmembrane region" description="Helical" evidence="2">
    <location>
        <begin position="75"/>
        <end position="97"/>
    </location>
</feature>
<protein>
    <submittedName>
        <fullName evidence="7">EAL domain-containing protein</fullName>
    </submittedName>
</protein>
<dbReference type="Pfam" id="PF00990">
    <property type="entry name" value="GGDEF"/>
    <property type="match status" value="1"/>
</dbReference>
<dbReference type="Gene3D" id="2.10.70.100">
    <property type="match status" value="1"/>
</dbReference>
<dbReference type="InterPro" id="IPR035919">
    <property type="entry name" value="EAL_sf"/>
</dbReference>
<feature type="domain" description="GGDEF" evidence="6">
    <location>
        <begin position="852"/>
        <end position="990"/>
    </location>
</feature>
<dbReference type="NCBIfam" id="TIGR00229">
    <property type="entry name" value="sensory_box"/>
    <property type="match status" value="3"/>
</dbReference>
<feature type="domain" description="PAS" evidence="3">
    <location>
        <begin position="692"/>
        <end position="736"/>
    </location>
</feature>
<evidence type="ECO:0000256" key="2">
    <source>
        <dbReference type="SAM" id="Phobius"/>
    </source>
</evidence>
<dbReference type="InterPro" id="IPR035965">
    <property type="entry name" value="PAS-like_dom_sf"/>
</dbReference>
<dbReference type="PROSITE" id="PS50887">
    <property type="entry name" value="GGDEF"/>
    <property type="match status" value="1"/>
</dbReference>
<dbReference type="Gene3D" id="3.20.20.450">
    <property type="entry name" value="EAL domain"/>
    <property type="match status" value="1"/>
</dbReference>
<feature type="domain" description="PAC" evidence="4">
    <location>
        <begin position="520"/>
        <end position="571"/>
    </location>
</feature>
<keyword evidence="2" id="KW-0812">Transmembrane</keyword>
<dbReference type="InterPro" id="IPR000014">
    <property type="entry name" value="PAS"/>
</dbReference>
<dbReference type="SMART" id="SM00091">
    <property type="entry name" value="PAS"/>
    <property type="match status" value="3"/>
</dbReference>
<feature type="transmembrane region" description="Helical" evidence="2">
    <location>
        <begin position="150"/>
        <end position="172"/>
    </location>
</feature>
<keyword evidence="8" id="KW-1185">Reference proteome</keyword>
<dbReference type="SUPFAM" id="SSF141868">
    <property type="entry name" value="EAL domain-like"/>
    <property type="match status" value="1"/>
</dbReference>
<dbReference type="InterPro" id="IPR001610">
    <property type="entry name" value="PAC"/>
</dbReference>
<dbReference type="NCBIfam" id="TIGR00254">
    <property type="entry name" value="GGDEF"/>
    <property type="match status" value="1"/>
</dbReference>
<dbReference type="PROSITE" id="PS50883">
    <property type="entry name" value="EAL"/>
    <property type="match status" value="1"/>
</dbReference>
<gene>
    <name evidence="7" type="ORF">NNO07_00400</name>
</gene>
<evidence type="ECO:0000313" key="8">
    <source>
        <dbReference type="Proteomes" id="UP001211689"/>
    </source>
</evidence>
<dbReference type="CDD" id="cd01949">
    <property type="entry name" value="GGDEF"/>
    <property type="match status" value="1"/>
</dbReference>
<dbReference type="InterPro" id="IPR043128">
    <property type="entry name" value="Rev_trsase/Diguanyl_cyclase"/>
</dbReference>
<evidence type="ECO:0000259" key="6">
    <source>
        <dbReference type="PROSITE" id="PS50887"/>
    </source>
</evidence>
<evidence type="ECO:0000259" key="3">
    <source>
        <dbReference type="PROSITE" id="PS50112"/>
    </source>
</evidence>
<feature type="domain" description="PAS" evidence="3">
    <location>
        <begin position="317"/>
        <end position="383"/>
    </location>
</feature>
<dbReference type="SMART" id="SM00086">
    <property type="entry name" value="PAC"/>
    <property type="match status" value="4"/>
</dbReference>
<name>A0ABT4XY60_METRE</name>
<keyword evidence="2" id="KW-1133">Transmembrane helix</keyword>
<feature type="transmembrane region" description="Helical" evidence="2">
    <location>
        <begin position="234"/>
        <end position="255"/>
    </location>
</feature>
<comment type="caution">
    <text evidence="7">The sequence shown here is derived from an EMBL/GenBank/DDBJ whole genome shotgun (WGS) entry which is preliminary data.</text>
</comment>
<accession>A0ABT4XY60</accession>
<dbReference type="PANTHER" id="PTHR44757">
    <property type="entry name" value="DIGUANYLATE CYCLASE DGCP"/>
    <property type="match status" value="1"/>
</dbReference>
<keyword evidence="1" id="KW-0418">Kinase</keyword>
<dbReference type="SMART" id="SM00267">
    <property type="entry name" value="GGDEF"/>
    <property type="match status" value="1"/>
</dbReference>
<dbReference type="InterPro" id="IPR013656">
    <property type="entry name" value="PAS_4"/>
</dbReference>
<dbReference type="PANTHER" id="PTHR44757:SF2">
    <property type="entry name" value="BIOFILM ARCHITECTURE MAINTENANCE PROTEIN MBAA"/>
    <property type="match status" value="1"/>
</dbReference>
<feature type="domain" description="PAC" evidence="4">
    <location>
        <begin position="646"/>
        <end position="698"/>
    </location>
</feature>
<dbReference type="InterPro" id="IPR029787">
    <property type="entry name" value="Nucleotide_cyclase"/>
</dbReference>
<evidence type="ECO:0000313" key="7">
    <source>
        <dbReference type="EMBL" id="MDA8481508.1"/>
    </source>
</evidence>
<dbReference type="Pfam" id="PF13426">
    <property type="entry name" value="PAS_9"/>
    <property type="match status" value="2"/>
</dbReference>
<feature type="domain" description="PAC" evidence="4">
    <location>
        <begin position="384"/>
        <end position="437"/>
    </location>
</feature>
<dbReference type="Gene3D" id="3.30.450.20">
    <property type="entry name" value="PAS domain"/>
    <property type="match status" value="4"/>
</dbReference>
<dbReference type="InterPro" id="IPR001633">
    <property type="entry name" value="EAL_dom"/>
</dbReference>
<dbReference type="Gene3D" id="3.30.70.270">
    <property type="match status" value="1"/>
</dbReference>
<feature type="domain" description="EAL" evidence="5">
    <location>
        <begin position="999"/>
        <end position="1252"/>
    </location>
</feature>
<evidence type="ECO:0000256" key="1">
    <source>
        <dbReference type="ARBA" id="ARBA00022777"/>
    </source>
</evidence>
<feature type="transmembrane region" description="Helical" evidence="2">
    <location>
        <begin position="12"/>
        <end position="30"/>
    </location>
</feature>
<keyword evidence="2" id="KW-0472">Membrane</keyword>
<dbReference type="SMART" id="SM00052">
    <property type="entry name" value="EAL"/>
    <property type="match status" value="1"/>
</dbReference>
<dbReference type="CDD" id="cd00130">
    <property type="entry name" value="PAS"/>
    <property type="match status" value="3"/>
</dbReference>
<dbReference type="Pfam" id="PF00563">
    <property type="entry name" value="EAL"/>
    <property type="match status" value="1"/>
</dbReference>
<dbReference type="Pfam" id="PF08448">
    <property type="entry name" value="PAS_4"/>
    <property type="match status" value="1"/>
</dbReference>
<dbReference type="InterPro" id="IPR000700">
    <property type="entry name" value="PAS-assoc_C"/>
</dbReference>
<dbReference type="CDD" id="cd01948">
    <property type="entry name" value="EAL"/>
    <property type="match status" value="1"/>
</dbReference>
<dbReference type="PROSITE" id="PS50112">
    <property type="entry name" value="PAS"/>
    <property type="match status" value="2"/>
</dbReference>
<evidence type="ECO:0000259" key="5">
    <source>
        <dbReference type="PROSITE" id="PS50883"/>
    </source>
</evidence>
<sequence length="1261" mass="141363">MPAASFRLPQWTWWLPLPLLHLATWVSLGTQASSGLAVWYLPFALGLVLCLWWGARVLPAIYFNALLSVPLWDLNWYWAPLYAVPETLSVAVGWWALKRAGCHADLRDFPELLRFMLYGVLLPVSLLVYGEQAALMLSHSTARESWGNSALLVWPGACLTTLAVSLPLLTYLTPLFSRRGWVPEPVEALPETLHRLPPWPLLLVLALLIPWLLTVVPLILTLPPIGLMMLGLGLVWGFPGALCGAGLTALTVLALPALRQFDGAARLAEPQSGVELYFSVLLLMMSALLVGRSLSDLRLALARRDEMQKELAMSNLALQASPLGVTIVDARQADQPLIYCNPAFEQMSGYSRDEALGNHWRFLLHHDRNQSELPRLQDALEHGEQCQLVLRNYRKDGSLFWNEITVAPMRDALGISHFVALQHDVSGREMLSEELDTRRDELLRQTHLLNQTEAIADIGSWVLEIATLKMAWSEGSFRIYELDPSAGAPSLGQMLSYFDPASRSLLEDTLEQCLRSAEPFDVELRVQAARGTPRWLRIKGLAEHDGDQVIRIYGAMLDLTSQKRAERLQHERDKHLHLFFEAPLIGMALCTPDQRWEEVNYKLCSILGRSREQLRGVDWMSMTVAEDRAAEEALLEEVRKGERDGYELDKRFMKGSGGTVHARVNVRGVRDLDGQLYALLALVEDISARHEAEARYRTLVEHAPEAILVFDPQHGIVEANENAARLFGMSRELLHGHMPTSFSPPLQADGRSSRELGNAYTRAALKGDTPTFDWLMRDVNGRVRPCEVRLVRLPGEGRPLIRLSITDISERQRYQREIERLAYSDELTGLPNRRLLLDRLQHAMAREQREGRYGALLFIDLDHFKTVNDSLGHPVGDALLREVTARLAGCLRNEDTLARLGGDEFVVLLEALADSPEQAGKLAAEVGDKLLQSLHGSYIIGEHELVVSASIGIALHPFIEQVAADVLKQADTAMYRAKQSGRNALHFFAPEMQAAIDQRLQLQSELRQAIDRGQLSLEFQPQLALADGRVLGAEALMRWHHPTRGEVPPAQFIPLAEETGLILELSDWMLERACTCLATWQTDMPWLVLAINVSPRELRKPGFFERIESALKRHGVPPGRLELEITEGSLLEEVEQCISAMQALKSLGVRFAIDDFGTGYSSLAYLKRLPLDRLKIDRSFVDGLALDASDLALVETILAIGRNLGLECIAEGIESEEQLSMLRQRGCELGQGYFFSRPLDEEDFRGWIREREGRQAVVQSL</sequence>
<reference evidence="7 8" key="1">
    <citation type="submission" date="2022-07" db="EMBL/GenBank/DDBJ databases">
        <title>Genome Analysis of Selected Gammaproteobacteria from Nigerian Food snails.</title>
        <authorList>
            <person name="Okafor A.C."/>
        </authorList>
    </citation>
    <scope>NUCLEOTIDE SEQUENCE [LARGE SCALE GENOMIC DNA]</scope>
    <source>
        <strain evidence="7 8">Awg 2</strain>
    </source>
</reference>
<feature type="transmembrane region" description="Helical" evidence="2">
    <location>
        <begin position="201"/>
        <end position="222"/>
    </location>
</feature>
<keyword evidence="1" id="KW-0808">Transferase</keyword>
<dbReference type="InterPro" id="IPR000160">
    <property type="entry name" value="GGDEF_dom"/>
</dbReference>
<feature type="transmembrane region" description="Helical" evidence="2">
    <location>
        <begin position="37"/>
        <end position="55"/>
    </location>
</feature>
<dbReference type="RefSeq" id="WP_271469782.1">
    <property type="nucleotide sequence ID" value="NZ_JANEWF010000001.1"/>
</dbReference>
<feature type="transmembrane region" description="Helical" evidence="2">
    <location>
        <begin position="109"/>
        <end position="130"/>
    </location>
</feature>
<dbReference type="SUPFAM" id="SSF55073">
    <property type="entry name" value="Nucleotide cyclase"/>
    <property type="match status" value="1"/>
</dbReference>